<dbReference type="AlphaFoldDB" id="A0A2X2C285"/>
<gene>
    <name evidence="1" type="ORF">NCTC10975_04039</name>
</gene>
<dbReference type="EMBL" id="UAUE01000027">
    <property type="protein sequence ID" value="SPZ01393.1"/>
    <property type="molecule type" value="Genomic_DNA"/>
</dbReference>
<reference evidence="1 2" key="1">
    <citation type="submission" date="2018-06" db="EMBL/GenBank/DDBJ databases">
        <authorList>
            <consortium name="Pathogen Informatics"/>
            <person name="Doyle S."/>
        </authorList>
    </citation>
    <scope>NUCLEOTIDE SEQUENCE [LARGE SCALE GENOMIC DNA]</scope>
    <source>
        <strain evidence="1 2">NCTC10975</strain>
    </source>
</reference>
<evidence type="ECO:0000313" key="2">
    <source>
        <dbReference type="Proteomes" id="UP000251485"/>
    </source>
</evidence>
<protein>
    <submittedName>
        <fullName evidence="1">LysE-type translocator</fullName>
    </submittedName>
</protein>
<organism evidence="1 2">
    <name type="scientific">Proteus mirabilis</name>
    <dbReference type="NCBI Taxonomy" id="584"/>
    <lineage>
        <taxon>Bacteria</taxon>
        <taxon>Pseudomonadati</taxon>
        <taxon>Pseudomonadota</taxon>
        <taxon>Gammaproteobacteria</taxon>
        <taxon>Enterobacterales</taxon>
        <taxon>Morganellaceae</taxon>
        <taxon>Proteus</taxon>
    </lineage>
</organism>
<evidence type="ECO:0000313" key="1">
    <source>
        <dbReference type="EMBL" id="SPZ01393.1"/>
    </source>
</evidence>
<dbReference type="Proteomes" id="UP000251485">
    <property type="component" value="Unassembled WGS sequence"/>
</dbReference>
<accession>A0A2X2C285</accession>
<sequence length="55" mass="5932">MTISLVVSLSVFLFIAAITPGPNNLLLTSSGAHVGLKTLFNVDGRHYRRNAMCIT</sequence>
<name>A0A2X2C285_PROMI</name>
<proteinExistence type="predicted"/>